<dbReference type="InterPro" id="IPR029058">
    <property type="entry name" value="AB_hydrolase_fold"/>
</dbReference>
<evidence type="ECO:0000256" key="1">
    <source>
        <dbReference type="ARBA" id="ARBA00010884"/>
    </source>
</evidence>
<comment type="similarity">
    <text evidence="1">Belongs to the AB hydrolase superfamily. AB hydrolase 4 family.</text>
</comment>
<dbReference type="GO" id="GO:0051792">
    <property type="term" value="P:medium-chain fatty acid biosynthetic process"/>
    <property type="evidence" value="ECO:0007669"/>
    <property type="project" value="TreeGrafter"/>
</dbReference>
<sequence>MGSLLSLCLTSYFMPKLHFAPSDTLLTVKKPENRNQTDQTPLQEFVQQRCPSLLRPFKPAWWLFNGHLQTLYCVIGDFSRVDKVEYDRTLLRLIDGGTIGLDFTPPIDERTLPGDTPIVVVLHGLTGGSHEAYVRAILAPACTPVEKGGLGYRGVVVNFRGCAGVPVTSPQLYSAGYTNDIRTALMCISKRYPKAPLLGLGFSLGANVLTRYLAEEGDESRLRSGCVLACPWDLLANSEIMEGDWFHRMTYSRGMAGNLKVLLRRHLGAFSRMPESELYKAVEKVLETPKLSLIQFDDTVTRIGGGPSPPFPFASGQDYYRWASSHRLLPQIRVPFLALNSADDPIVKDLPTNASPSALGPWVAFCVTEGGGHLGWFEKGPGLFSLRRWMSRPVVEWLRAVGEDVAVEVRGKAFREVNGCVMEEGRDDIGYKEIEGGGHVVGVESEEGLLAGL</sequence>
<dbReference type="Proteomes" id="UP001385951">
    <property type="component" value="Unassembled WGS sequence"/>
</dbReference>
<feature type="domain" description="AB hydrolase-1" evidence="3">
    <location>
        <begin position="117"/>
        <end position="379"/>
    </location>
</feature>
<dbReference type="Pfam" id="PF00561">
    <property type="entry name" value="Abhydrolase_1"/>
    <property type="match status" value="1"/>
</dbReference>
<name>A0AAW0GIT8_9APHY</name>
<organism evidence="4 5">
    <name type="scientific">Cerrena zonata</name>
    <dbReference type="NCBI Taxonomy" id="2478898"/>
    <lineage>
        <taxon>Eukaryota</taxon>
        <taxon>Fungi</taxon>
        <taxon>Dikarya</taxon>
        <taxon>Basidiomycota</taxon>
        <taxon>Agaricomycotina</taxon>
        <taxon>Agaricomycetes</taxon>
        <taxon>Polyporales</taxon>
        <taxon>Cerrenaceae</taxon>
        <taxon>Cerrena</taxon>
    </lineage>
</organism>
<dbReference type="InterPro" id="IPR000073">
    <property type="entry name" value="AB_hydrolase_1"/>
</dbReference>
<dbReference type="Gene3D" id="3.40.50.1820">
    <property type="entry name" value="alpha/beta hydrolase"/>
    <property type="match status" value="1"/>
</dbReference>
<dbReference type="AlphaFoldDB" id="A0AAW0GIT8"/>
<proteinExistence type="inferred from homology"/>
<evidence type="ECO:0000313" key="4">
    <source>
        <dbReference type="EMBL" id="KAK7693568.1"/>
    </source>
</evidence>
<dbReference type="GO" id="GO:0047372">
    <property type="term" value="F:monoacylglycerol lipase activity"/>
    <property type="evidence" value="ECO:0007669"/>
    <property type="project" value="TreeGrafter"/>
</dbReference>
<evidence type="ECO:0000313" key="5">
    <source>
        <dbReference type="Proteomes" id="UP001385951"/>
    </source>
</evidence>
<keyword evidence="5" id="KW-1185">Reference proteome</keyword>
<evidence type="ECO:0000259" key="3">
    <source>
        <dbReference type="Pfam" id="PF00561"/>
    </source>
</evidence>
<dbReference type="GO" id="GO:0051793">
    <property type="term" value="P:medium-chain fatty acid catabolic process"/>
    <property type="evidence" value="ECO:0007669"/>
    <property type="project" value="TreeGrafter"/>
</dbReference>
<reference evidence="4 5" key="1">
    <citation type="submission" date="2022-09" db="EMBL/GenBank/DDBJ databases">
        <authorList>
            <person name="Palmer J.M."/>
        </authorList>
    </citation>
    <scope>NUCLEOTIDE SEQUENCE [LARGE SCALE GENOMIC DNA]</scope>
    <source>
        <strain evidence="4 5">DSM 7382</strain>
    </source>
</reference>
<accession>A0AAW0GIT8</accession>
<dbReference type="PANTHER" id="PTHR10794:SF63">
    <property type="entry name" value="ALPHA_BETA HYDROLASE 1, ISOFORM A"/>
    <property type="match status" value="1"/>
</dbReference>
<dbReference type="PIRSF" id="PIRSF005211">
    <property type="entry name" value="Ab_hydro_YheT"/>
    <property type="match status" value="1"/>
</dbReference>
<gene>
    <name evidence="4" type="ORF">QCA50_003137</name>
</gene>
<feature type="active site" description="Charge relay system" evidence="2">
    <location>
        <position position="203"/>
    </location>
</feature>
<dbReference type="SUPFAM" id="SSF53474">
    <property type="entry name" value="alpha/beta-Hydrolases"/>
    <property type="match status" value="1"/>
</dbReference>
<evidence type="ECO:0000256" key="2">
    <source>
        <dbReference type="PIRSR" id="PIRSR005211-1"/>
    </source>
</evidence>
<dbReference type="EMBL" id="JASBNA010000003">
    <property type="protein sequence ID" value="KAK7693568.1"/>
    <property type="molecule type" value="Genomic_DNA"/>
</dbReference>
<feature type="active site" description="Charge relay system" evidence="2">
    <location>
        <position position="344"/>
    </location>
</feature>
<feature type="active site" description="Charge relay system" evidence="2">
    <location>
        <position position="373"/>
    </location>
</feature>
<dbReference type="PANTHER" id="PTHR10794">
    <property type="entry name" value="ABHYDROLASE DOMAIN-CONTAINING PROTEIN"/>
    <property type="match status" value="1"/>
</dbReference>
<dbReference type="InterPro" id="IPR050960">
    <property type="entry name" value="AB_hydrolase_4_sf"/>
</dbReference>
<dbReference type="GO" id="GO:0008126">
    <property type="term" value="F:acetylesterase activity"/>
    <property type="evidence" value="ECO:0007669"/>
    <property type="project" value="TreeGrafter"/>
</dbReference>
<dbReference type="InterPro" id="IPR012020">
    <property type="entry name" value="ABHD4"/>
</dbReference>
<protein>
    <recommendedName>
        <fullName evidence="3">AB hydrolase-1 domain-containing protein</fullName>
    </recommendedName>
</protein>
<comment type="caution">
    <text evidence="4">The sequence shown here is derived from an EMBL/GenBank/DDBJ whole genome shotgun (WGS) entry which is preliminary data.</text>
</comment>